<gene>
    <name evidence="1" type="ORF">HMPREF6485_2164</name>
</gene>
<name>E6K978_9BACT</name>
<dbReference type="EMBL" id="AEPD01000033">
    <property type="protein sequence ID" value="EFU29886.1"/>
    <property type="molecule type" value="Genomic_DNA"/>
</dbReference>
<evidence type="ECO:0000313" key="1">
    <source>
        <dbReference type="EMBL" id="EFU29886.1"/>
    </source>
</evidence>
<reference evidence="1 2" key="1">
    <citation type="submission" date="2010-10" db="EMBL/GenBank/DDBJ databases">
        <authorList>
            <person name="Muzny D."/>
            <person name="Qin X."/>
            <person name="Deng J."/>
            <person name="Jiang H."/>
            <person name="Liu Y."/>
            <person name="Qu J."/>
            <person name="Song X.-Z."/>
            <person name="Zhang L."/>
            <person name="Thornton R."/>
            <person name="Coyle M."/>
            <person name="Francisco L."/>
            <person name="Jackson L."/>
            <person name="Javaid M."/>
            <person name="Korchina V."/>
            <person name="Kovar C."/>
            <person name="Mata R."/>
            <person name="Mathew T."/>
            <person name="Ngo R."/>
            <person name="Nguyen L."/>
            <person name="Nguyen N."/>
            <person name="Okwuonu G."/>
            <person name="Ongeri F."/>
            <person name="Pham C."/>
            <person name="Simmons D."/>
            <person name="Wilczek-Boney K."/>
            <person name="Hale W."/>
            <person name="Jakkamsetti A."/>
            <person name="Pham P."/>
            <person name="Ruth R."/>
            <person name="San Lucas F."/>
            <person name="Warren J."/>
            <person name="Zhang J."/>
            <person name="Zhao Z."/>
            <person name="Zhou C."/>
            <person name="Zhu D."/>
            <person name="Lee S."/>
            <person name="Bess C."/>
            <person name="Blankenburg K."/>
            <person name="Forbes L."/>
            <person name="Fu Q."/>
            <person name="Gubbala S."/>
            <person name="Hirani K."/>
            <person name="Jayaseelan J.C."/>
            <person name="Lara F."/>
            <person name="Munidasa M."/>
            <person name="Palculict T."/>
            <person name="Patil S."/>
            <person name="Pu L.-L."/>
            <person name="Saada N."/>
            <person name="Tang L."/>
            <person name="Weissenberger G."/>
            <person name="Zhu Y."/>
            <person name="Hemphill L."/>
            <person name="Shang Y."/>
            <person name="Youmans B."/>
            <person name="Ayvaz T."/>
            <person name="Ross M."/>
            <person name="Santibanez J."/>
            <person name="Aqrawi P."/>
            <person name="Gross S."/>
            <person name="Joshi V."/>
            <person name="Fowler G."/>
            <person name="Nazareth L."/>
            <person name="Reid J."/>
            <person name="Worley K."/>
            <person name="Petrosino J."/>
            <person name="Highlander S."/>
            <person name="Gibbs R."/>
        </authorList>
    </citation>
    <scope>NUCLEOTIDE SEQUENCE [LARGE SCALE GENOMIC DNA]</scope>
    <source>
        <strain evidence="1 2">ATCC 33574</strain>
    </source>
</reference>
<sequence length="46" mass="5166">MLVVSKLNFINTFLCSEKNAKAAERACKRNCFAGPFGRFWLLSVAL</sequence>
<evidence type="ECO:0000313" key="2">
    <source>
        <dbReference type="Proteomes" id="UP000003112"/>
    </source>
</evidence>
<keyword evidence="2" id="KW-1185">Reference proteome</keyword>
<accession>E6K978</accession>
<comment type="caution">
    <text evidence="1">The sequence shown here is derived from an EMBL/GenBank/DDBJ whole genome shotgun (WGS) entry which is preliminary data.</text>
</comment>
<dbReference type="AlphaFoldDB" id="E6K978"/>
<dbReference type="HOGENOM" id="CLU_3187264_0_0_10"/>
<dbReference type="Proteomes" id="UP000003112">
    <property type="component" value="Unassembled WGS sequence"/>
</dbReference>
<organism evidence="1 2">
    <name type="scientific">Segatella buccae ATCC 33574</name>
    <dbReference type="NCBI Taxonomy" id="873513"/>
    <lineage>
        <taxon>Bacteria</taxon>
        <taxon>Pseudomonadati</taxon>
        <taxon>Bacteroidota</taxon>
        <taxon>Bacteroidia</taxon>
        <taxon>Bacteroidales</taxon>
        <taxon>Prevotellaceae</taxon>
        <taxon>Segatella</taxon>
    </lineage>
</organism>
<protein>
    <submittedName>
        <fullName evidence="1">Uncharacterized protein</fullName>
    </submittedName>
</protein>
<proteinExistence type="predicted"/>